<dbReference type="AlphaFoldDB" id="A0A936ZIL6"/>
<protein>
    <submittedName>
        <fullName evidence="1">ABC transporter substrate-binding protein</fullName>
    </submittedName>
</protein>
<dbReference type="Gene3D" id="3.40.50.2300">
    <property type="match status" value="2"/>
</dbReference>
<comment type="caution">
    <text evidence="1">The sequence shown here is derived from an EMBL/GenBank/DDBJ whole genome shotgun (WGS) entry which is preliminary data.</text>
</comment>
<gene>
    <name evidence="1" type="ORF">JKG68_28660</name>
</gene>
<evidence type="ECO:0000313" key="1">
    <source>
        <dbReference type="EMBL" id="MBL0407877.1"/>
    </source>
</evidence>
<evidence type="ECO:0000313" key="2">
    <source>
        <dbReference type="Proteomes" id="UP000605848"/>
    </source>
</evidence>
<dbReference type="CDD" id="cd06325">
    <property type="entry name" value="PBP1_ABC_unchar_transporter"/>
    <property type="match status" value="1"/>
</dbReference>
<dbReference type="RefSeq" id="WP_202065434.1">
    <property type="nucleotide sequence ID" value="NZ_JAEQMY010000122.1"/>
</dbReference>
<dbReference type="InterPro" id="IPR007487">
    <property type="entry name" value="ABC_transpt-TYRBP-like"/>
</dbReference>
<sequence>MRRREFIAACGSAVLWSFGARAQQPDRLRRIGVLTSGSENDPESKRYFGSLVQGLQKLGWIEGRNFQFEIRRATGGVITKELADDLARLQLDVLIGASTAGLRMLQQATRTIPIVFIGVSDPVRDGFVASLARPSGNITGFSSTEPSMVDKWYELLKGIAPQTAKALILFNPNTAPQSLYLERLKATAPSFGLEAIPAPVQTSADIESALSRVSGDEGWGMVSMPDSFLWVHRQQVSNLAAQHRVPAIYPLRAHATSGGLISYGVDFVDLWARAATYIDRILKGERPSDLSVQRPVTFETVVNLKAAKALGLVVPDAVLVQADEIIE</sequence>
<proteinExistence type="predicted"/>
<dbReference type="PANTHER" id="PTHR35271">
    <property type="entry name" value="ABC TRANSPORTER, SUBSTRATE-BINDING LIPOPROTEIN-RELATED"/>
    <property type="match status" value="1"/>
</dbReference>
<keyword evidence="2" id="KW-1185">Reference proteome</keyword>
<dbReference type="Proteomes" id="UP000605848">
    <property type="component" value="Unassembled WGS sequence"/>
</dbReference>
<dbReference type="Pfam" id="PF04392">
    <property type="entry name" value="ABC_sub_bind"/>
    <property type="match status" value="1"/>
</dbReference>
<organism evidence="1 2">
    <name type="scientific">Microvirga aerilata</name>
    <dbReference type="NCBI Taxonomy" id="670292"/>
    <lineage>
        <taxon>Bacteria</taxon>
        <taxon>Pseudomonadati</taxon>
        <taxon>Pseudomonadota</taxon>
        <taxon>Alphaproteobacteria</taxon>
        <taxon>Hyphomicrobiales</taxon>
        <taxon>Methylobacteriaceae</taxon>
        <taxon>Microvirga</taxon>
    </lineage>
</organism>
<reference evidence="1" key="1">
    <citation type="submission" date="2021-01" db="EMBL/GenBank/DDBJ databases">
        <title>Microvirga sp.</title>
        <authorList>
            <person name="Kim M.K."/>
        </authorList>
    </citation>
    <scope>NUCLEOTIDE SEQUENCE</scope>
    <source>
        <strain evidence="1">5420S-16</strain>
    </source>
</reference>
<name>A0A936ZIL6_9HYPH</name>
<dbReference type="PANTHER" id="PTHR35271:SF1">
    <property type="entry name" value="ABC TRANSPORTER, SUBSTRATE-BINDING LIPOPROTEIN"/>
    <property type="match status" value="1"/>
</dbReference>
<accession>A0A936ZIL6</accession>
<dbReference type="EMBL" id="JAEQMY010000122">
    <property type="protein sequence ID" value="MBL0407877.1"/>
    <property type="molecule type" value="Genomic_DNA"/>
</dbReference>